<dbReference type="PROSITE" id="PS00678">
    <property type="entry name" value="WD_REPEATS_1"/>
    <property type="match status" value="1"/>
</dbReference>
<name>A0AAD5UHR0_9FUNG</name>
<dbReference type="GO" id="GO:0005634">
    <property type="term" value="C:nucleus"/>
    <property type="evidence" value="ECO:0007669"/>
    <property type="project" value="TreeGrafter"/>
</dbReference>
<dbReference type="SUPFAM" id="SSF50978">
    <property type="entry name" value="WD40 repeat-like"/>
    <property type="match status" value="1"/>
</dbReference>
<keyword evidence="5" id="KW-1185">Reference proteome</keyword>
<dbReference type="AlphaFoldDB" id="A0AAD5UHR0"/>
<dbReference type="InterPro" id="IPR036322">
    <property type="entry name" value="WD40_repeat_dom_sf"/>
</dbReference>
<evidence type="ECO:0000256" key="2">
    <source>
        <dbReference type="ARBA" id="ARBA00022737"/>
    </source>
</evidence>
<evidence type="ECO:0000313" key="4">
    <source>
        <dbReference type="EMBL" id="KAJ3258489.1"/>
    </source>
</evidence>
<keyword evidence="2" id="KW-0677">Repeat</keyword>
<keyword evidence="1 3" id="KW-0853">WD repeat</keyword>
<protein>
    <submittedName>
        <fullName evidence="4">Uncharacterized protein</fullName>
    </submittedName>
</protein>
<dbReference type="InterPro" id="IPR001680">
    <property type="entry name" value="WD40_rpt"/>
</dbReference>
<dbReference type="GO" id="GO:1990234">
    <property type="term" value="C:transferase complex"/>
    <property type="evidence" value="ECO:0007669"/>
    <property type="project" value="UniProtKB-ARBA"/>
</dbReference>
<feature type="repeat" description="WD" evidence="3">
    <location>
        <begin position="136"/>
        <end position="177"/>
    </location>
</feature>
<gene>
    <name evidence="4" type="ORF">HK103_003611</name>
</gene>
<proteinExistence type="predicted"/>
<dbReference type="Proteomes" id="UP001210925">
    <property type="component" value="Unassembled WGS sequence"/>
</dbReference>
<reference evidence="4" key="1">
    <citation type="submission" date="2020-05" db="EMBL/GenBank/DDBJ databases">
        <title>Phylogenomic resolution of chytrid fungi.</title>
        <authorList>
            <person name="Stajich J.E."/>
            <person name="Amses K."/>
            <person name="Simmons R."/>
            <person name="Seto K."/>
            <person name="Myers J."/>
            <person name="Bonds A."/>
            <person name="Quandt C.A."/>
            <person name="Barry K."/>
            <person name="Liu P."/>
            <person name="Grigoriev I."/>
            <person name="Longcore J.E."/>
            <person name="James T.Y."/>
        </authorList>
    </citation>
    <scope>NUCLEOTIDE SEQUENCE</scope>
    <source>
        <strain evidence="4">PLAUS21</strain>
    </source>
</reference>
<dbReference type="Gene3D" id="2.130.10.10">
    <property type="entry name" value="YVTN repeat-like/Quinoprotein amine dehydrogenase"/>
    <property type="match status" value="2"/>
</dbReference>
<dbReference type="SMART" id="SM00320">
    <property type="entry name" value="WD40"/>
    <property type="match status" value="4"/>
</dbReference>
<dbReference type="InterPro" id="IPR015943">
    <property type="entry name" value="WD40/YVTN_repeat-like_dom_sf"/>
</dbReference>
<organism evidence="4 5">
    <name type="scientific">Boothiomyces macroporosus</name>
    <dbReference type="NCBI Taxonomy" id="261099"/>
    <lineage>
        <taxon>Eukaryota</taxon>
        <taxon>Fungi</taxon>
        <taxon>Fungi incertae sedis</taxon>
        <taxon>Chytridiomycota</taxon>
        <taxon>Chytridiomycota incertae sedis</taxon>
        <taxon>Chytridiomycetes</taxon>
        <taxon>Rhizophydiales</taxon>
        <taxon>Terramycetaceae</taxon>
        <taxon>Boothiomyces</taxon>
    </lineage>
</organism>
<dbReference type="PROSITE" id="PS50294">
    <property type="entry name" value="WD_REPEATS_REGION"/>
    <property type="match status" value="1"/>
</dbReference>
<dbReference type="EMBL" id="JADGKB010000027">
    <property type="protein sequence ID" value="KAJ3258489.1"/>
    <property type="molecule type" value="Genomic_DNA"/>
</dbReference>
<accession>A0AAD5UHR0</accession>
<dbReference type="Pfam" id="PF00400">
    <property type="entry name" value="WD40"/>
    <property type="match status" value="3"/>
</dbReference>
<dbReference type="PANTHER" id="PTHR22847:SF637">
    <property type="entry name" value="WD REPEAT DOMAIN 5B"/>
    <property type="match status" value="1"/>
</dbReference>
<sequence>MWDKPALNADLRFQDAHSAPILCLDFNNPSEYLLASGDASGTLALWNIFTGELISRKKRCHDKGMSCVIVLGSNMILTAGFDKTMRLFKRDPKSNMSSLSSHELPKEKKQSILKKIFHQKSKKDEDKCAIKLVREYRGHKGEIYCMQSLDHEKLVATGATDSNIKIWNFYSGECQKTLKGHKEAVTCLATKGDKLFSGSLDKNGISKLDSV</sequence>
<comment type="caution">
    <text evidence="4">The sequence shown here is derived from an EMBL/GenBank/DDBJ whole genome shotgun (WGS) entry which is preliminary data.</text>
</comment>
<evidence type="ECO:0000256" key="3">
    <source>
        <dbReference type="PROSITE-ProRule" id="PRU00221"/>
    </source>
</evidence>
<feature type="repeat" description="WD" evidence="3">
    <location>
        <begin position="14"/>
        <end position="56"/>
    </location>
</feature>
<dbReference type="PANTHER" id="PTHR22847">
    <property type="entry name" value="WD40 REPEAT PROTEIN"/>
    <property type="match status" value="1"/>
</dbReference>
<dbReference type="PROSITE" id="PS50082">
    <property type="entry name" value="WD_REPEATS_2"/>
    <property type="match status" value="2"/>
</dbReference>
<evidence type="ECO:0000313" key="5">
    <source>
        <dbReference type="Proteomes" id="UP001210925"/>
    </source>
</evidence>
<evidence type="ECO:0000256" key="1">
    <source>
        <dbReference type="ARBA" id="ARBA00022574"/>
    </source>
</evidence>
<dbReference type="InterPro" id="IPR019775">
    <property type="entry name" value="WD40_repeat_CS"/>
</dbReference>